<evidence type="ECO:0000259" key="10">
    <source>
        <dbReference type="Pfam" id="PF02542"/>
    </source>
</evidence>
<comment type="function">
    <text evidence="8">Involved in the biosynthesis of isopentenyl diphosphate (IPP) and dimethylallyl diphosphate (DMAPP), two major building blocks of isoprenoid compounds. Catalyzes the conversion of 4-diphosphocytidyl-2-C-methyl-D-erythritol 2-phosphate (CDP-ME2P) to 2-C-methyl-D-erythritol 2,4-cyclodiphosphate (ME-CPP) with a corresponding release of cytidine 5-monophosphate (CMP).</text>
</comment>
<dbReference type="EMBL" id="VDHJ01000011">
    <property type="protein sequence ID" value="TNL96061.1"/>
    <property type="molecule type" value="Genomic_DNA"/>
</dbReference>
<dbReference type="CDD" id="cd00554">
    <property type="entry name" value="MECDP_synthase"/>
    <property type="match status" value="1"/>
</dbReference>
<dbReference type="AlphaFoldDB" id="A0A5C4U330"/>
<comment type="caution">
    <text evidence="11">The sequence shown here is derived from an EMBL/GenBank/DDBJ whole genome shotgun (WGS) entry which is preliminary data.</text>
</comment>
<dbReference type="InterPro" id="IPR020555">
    <property type="entry name" value="MECDP_synthase_CS"/>
</dbReference>
<dbReference type="EC" id="4.6.1.12" evidence="4 8"/>
<gene>
    <name evidence="8" type="primary">ispF</name>
    <name evidence="11" type="ORF">FHE74_08505</name>
</gene>
<dbReference type="Gene3D" id="3.30.1330.50">
    <property type="entry name" value="2-C-methyl-D-erythritol 2,4-cyclodiphosphate synthase"/>
    <property type="match status" value="1"/>
</dbReference>
<comment type="cofactor">
    <cofactor evidence="8">
        <name>a divalent metal cation</name>
        <dbReference type="ChEBI" id="CHEBI:60240"/>
    </cofactor>
    <text evidence="8">Binds 1 divalent metal cation per subunit.</text>
</comment>
<comment type="catalytic activity">
    <reaction evidence="1 8 9">
        <text>4-CDP-2-C-methyl-D-erythritol 2-phosphate = 2-C-methyl-D-erythritol 2,4-cyclic diphosphate + CMP</text>
        <dbReference type="Rhea" id="RHEA:23864"/>
        <dbReference type="ChEBI" id="CHEBI:57919"/>
        <dbReference type="ChEBI" id="CHEBI:58483"/>
        <dbReference type="ChEBI" id="CHEBI:60377"/>
        <dbReference type="EC" id="4.6.1.12"/>
    </reaction>
</comment>
<evidence type="ECO:0000313" key="12">
    <source>
        <dbReference type="Proteomes" id="UP000312032"/>
    </source>
</evidence>
<evidence type="ECO:0000256" key="7">
    <source>
        <dbReference type="ARBA" id="ARBA00023239"/>
    </source>
</evidence>
<feature type="domain" description="2-C-methyl-D-erythritol 2,4-cyclodiphosphate synthase" evidence="10">
    <location>
        <begin position="5"/>
        <end position="154"/>
    </location>
</feature>
<evidence type="ECO:0000256" key="6">
    <source>
        <dbReference type="ARBA" id="ARBA00023229"/>
    </source>
</evidence>
<dbReference type="GO" id="GO:0019288">
    <property type="term" value="P:isopentenyl diphosphate biosynthetic process, methylerythritol 4-phosphate pathway"/>
    <property type="evidence" value="ECO:0007669"/>
    <property type="project" value="UniProtKB-UniRule"/>
</dbReference>
<dbReference type="OrthoDB" id="9804336at2"/>
<evidence type="ECO:0000256" key="2">
    <source>
        <dbReference type="ARBA" id="ARBA00004709"/>
    </source>
</evidence>
<dbReference type="NCBIfam" id="TIGR00151">
    <property type="entry name" value="ispF"/>
    <property type="match status" value="1"/>
</dbReference>
<sequence length="161" mass="16459">MIIPRVGTAFDAHQIEAGKPCWIAGLLFEGVDGCEGHSDGDVVSHAIVDALLAAANLGDLGSFVGVARSEYDGVSGAQLLRECRELLESKGFTIGNATGQLIGQTPKMGPRREEAERVLSDILGAPVSISATTTDKQGFTGSGQGRAAIASALVIPPADAG</sequence>
<dbReference type="RefSeq" id="WP_139466084.1">
    <property type="nucleotide sequence ID" value="NZ_VDHJ01000011.1"/>
</dbReference>
<dbReference type="PANTHER" id="PTHR43181">
    <property type="entry name" value="2-C-METHYL-D-ERYTHRITOL 2,4-CYCLODIPHOSPHATE SYNTHASE, CHLOROPLASTIC"/>
    <property type="match status" value="1"/>
</dbReference>
<comment type="pathway">
    <text evidence="2 8">Isoprenoid biosynthesis; isopentenyl diphosphate biosynthesis via DXP pathway; isopentenyl diphosphate from 1-deoxy-D-xylulose 5-phosphate: step 4/6.</text>
</comment>
<feature type="binding site" evidence="8">
    <location>
        <begin position="59"/>
        <end position="61"/>
    </location>
    <ligand>
        <name>4-CDP-2-C-methyl-D-erythritol 2-phosphate</name>
        <dbReference type="ChEBI" id="CHEBI:57919"/>
    </ligand>
</feature>
<feature type="binding site" evidence="8">
    <location>
        <position position="45"/>
    </location>
    <ligand>
        <name>a divalent metal cation</name>
        <dbReference type="ChEBI" id="CHEBI:60240"/>
    </ligand>
</feature>
<evidence type="ECO:0000256" key="8">
    <source>
        <dbReference type="HAMAP-Rule" id="MF_00107"/>
    </source>
</evidence>
<feature type="site" description="Transition state stabilizer" evidence="8">
    <location>
        <position position="37"/>
    </location>
</feature>
<proteinExistence type="inferred from homology"/>
<evidence type="ECO:0000256" key="3">
    <source>
        <dbReference type="ARBA" id="ARBA00008480"/>
    </source>
</evidence>
<feature type="binding site" evidence="8">
    <location>
        <begin position="11"/>
        <end position="13"/>
    </location>
    <ligand>
        <name>4-CDP-2-C-methyl-D-erythritol 2-phosphate</name>
        <dbReference type="ChEBI" id="CHEBI:57919"/>
    </ligand>
</feature>
<feature type="binding site" evidence="8">
    <location>
        <begin position="132"/>
        <end position="135"/>
    </location>
    <ligand>
        <name>4-CDP-2-C-methyl-D-erythritol 2-phosphate</name>
        <dbReference type="ChEBI" id="CHEBI:57919"/>
    </ligand>
</feature>
<comment type="similarity">
    <text evidence="3 8 9">Belongs to the IspF family.</text>
</comment>
<evidence type="ECO:0000256" key="5">
    <source>
        <dbReference type="ARBA" id="ARBA00022723"/>
    </source>
</evidence>
<feature type="binding site" evidence="8">
    <location>
        <position position="11"/>
    </location>
    <ligand>
        <name>a divalent metal cation</name>
        <dbReference type="ChEBI" id="CHEBI:60240"/>
    </ligand>
</feature>
<dbReference type="Proteomes" id="UP000312032">
    <property type="component" value="Unassembled WGS sequence"/>
</dbReference>
<accession>A0A5C4U330</accession>
<keyword evidence="12" id="KW-1185">Reference proteome</keyword>
<reference evidence="11 12" key="1">
    <citation type="submission" date="2019-06" db="EMBL/GenBank/DDBJ databases">
        <authorList>
            <person name="Li J."/>
        </authorList>
    </citation>
    <scope>NUCLEOTIDE SEQUENCE [LARGE SCALE GENOMIC DNA]</scope>
    <source>
        <strain evidence="11 12">LMG 28165</strain>
    </source>
</reference>
<dbReference type="GO" id="GO:0008685">
    <property type="term" value="F:2-C-methyl-D-erythritol 2,4-cyclodiphosphate synthase activity"/>
    <property type="evidence" value="ECO:0007669"/>
    <property type="project" value="UniProtKB-UniRule"/>
</dbReference>
<dbReference type="FunFam" id="3.30.1330.50:FF:000003">
    <property type="entry name" value="2-C-methyl-D-erythritol 2,4-cyclodiphosphate synthase"/>
    <property type="match status" value="1"/>
</dbReference>
<dbReference type="PROSITE" id="PS01350">
    <property type="entry name" value="ISPF"/>
    <property type="match status" value="1"/>
</dbReference>
<feature type="binding site" evidence="8">
    <location>
        <position position="13"/>
    </location>
    <ligand>
        <name>a divalent metal cation</name>
        <dbReference type="ChEBI" id="CHEBI:60240"/>
    </ligand>
</feature>
<dbReference type="GO" id="GO:0016114">
    <property type="term" value="P:terpenoid biosynthetic process"/>
    <property type="evidence" value="ECO:0007669"/>
    <property type="project" value="InterPro"/>
</dbReference>
<keyword evidence="7 8" id="KW-0456">Lyase</keyword>
<protein>
    <recommendedName>
        <fullName evidence="4 8">2-C-methyl-D-erythritol 2,4-cyclodiphosphate synthase</fullName>
        <shortName evidence="8">MECDP-synthase</shortName>
        <shortName evidence="8">MECPP-synthase</shortName>
        <shortName evidence="8">MECPS</shortName>
        <ecNumber evidence="4 8">4.6.1.12</ecNumber>
    </recommendedName>
</protein>
<name>A0A5C4U330_9CORY</name>
<dbReference type="UniPathway" id="UPA00056">
    <property type="reaction ID" value="UER00095"/>
</dbReference>
<organism evidence="11 12">
    <name type="scientific">Corynebacterium tapiri</name>
    <dbReference type="NCBI Taxonomy" id="1448266"/>
    <lineage>
        <taxon>Bacteria</taxon>
        <taxon>Bacillati</taxon>
        <taxon>Actinomycetota</taxon>
        <taxon>Actinomycetes</taxon>
        <taxon>Mycobacteriales</taxon>
        <taxon>Corynebacteriaceae</taxon>
        <taxon>Corynebacterium</taxon>
    </lineage>
</organism>
<dbReference type="Pfam" id="PF02542">
    <property type="entry name" value="YgbB"/>
    <property type="match status" value="1"/>
</dbReference>
<comment type="subunit">
    <text evidence="8">Homotrimer.</text>
</comment>
<feature type="binding site" evidence="8">
    <location>
        <begin position="37"/>
        <end position="38"/>
    </location>
    <ligand>
        <name>4-CDP-2-C-methyl-D-erythritol 2-phosphate</name>
        <dbReference type="ChEBI" id="CHEBI:57919"/>
    </ligand>
</feature>
<dbReference type="GO" id="GO:0046872">
    <property type="term" value="F:metal ion binding"/>
    <property type="evidence" value="ECO:0007669"/>
    <property type="project" value="UniProtKB-KW"/>
</dbReference>
<dbReference type="SUPFAM" id="SSF69765">
    <property type="entry name" value="IpsF-like"/>
    <property type="match status" value="1"/>
</dbReference>
<evidence type="ECO:0000313" key="11">
    <source>
        <dbReference type="EMBL" id="TNL96061.1"/>
    </source>
</evidence>
<dbReference type="InterPro" id="IPR036571">
    <property type="entry name" value="MECDP_synthase_sf"/>
</dbReference>
<evidence type="ECO:0000256" key="4">
    <source>
        <dbReference type="ARBA" id="ARBA00012579"/>
    </source>
</evidence>
<evidence type="ECO:0000256" key="1">
    <source>
        <dbReference type="ARBA" id="ARBA00000200"/>
    </source>
</evidence>
<dbReference type="PANTHER" id="PTHR43181:SF1">
    <property type="entry name" value="2-C-METHYL-D-ERYTHRITOL 2,4-CYCLODIPHOSPHATE SYNTHASE, CHLOROPLASTIC"/>
    <property type="match status" value="1"/>
</dbReference>
<evidence type="ECO:0000256" key="9">
    <source>
        <dbReference type="RuleBase" id="RU004395"/>
    </source>
</evidence>
<feature type="site" description="Transition state stabilizer" evidence="8">
    <location>
        <position position="133"/>
    </location>
</feature>
<keyword evidence="5 8" id="KW-0479">Metal-binding</keyword>
<feature type="binding site" evidence="8">
    <location>
        <position position="139"/>
    </location>
    <ligand>
        <name>4-CDP-2-C-methyl-D-erythritol 2-phosphate</name>
        <dbReference type="ChEBI" id="CHEBI:57919"/>
    </ligand>
</feature>
<dbReference type="InterPro" id="IPR003526">
    <property type="entry name" value="MECDP_synthase"/>
</dbReference>
<dbReference type="HAMAP" id="MF_00107">
    <property type="entry name" value="IspF"/>
    <property type="match status" value="1"/>
</dbReference>
<comment type="caution">
    <text evidence="8">Lacks conserved residue(s) required for the propagation of feature annotation.</text>
</comment>
<keyword evidence="6 8" id="KW-0414">Isoprene biosynthesis</keyword>